<reference evidence="2 3" key="1">
    <citation type="journal article" date="2016" name="Nat. Commun.">
        <title>Microbial interactions lead to rapid micro-scale successions on model marine particles.</title>
        <authorList>
            <person name="Datta M.S."/>
            <person name="Sliwerska E."/>
            <person name="Gore J."/>
            <person name="Polz M.F."/>
            <person name="Cordero O.X."/>
        </authorList>
    </citation>
    <scope>NUCLEOTIDE SEQUENCE [LARGE SCALE GENOMIC DNA]</scope>
    <source>
        <strain evidence="2 3">4G03</strain>
    </source>
</reference>
<evidence type="ECO:0000313" key="4">
    <source>
        <dbReference type="Proteomes" id="UP001242342"/>
    </source>
</evidence>
<dbReference type="Pfam" id="PF05742">
    <property type="entry name" value="TANGO2"/>
    <property type="match status" value="1"/>
</dbReference>
<dbReference type="Proteomes" id="UP000222163">
    <property type="component" value="Unassembled WGS sequence"/>
</dbReference>
<evidence type="ECO:0000313" key="3">
    <source>
        <dbReference type="Proteomes" id="UP000222163"/>
    </source>
</evidence>
<dbReference type="PANTHER" id="PTHR17985">
    <property type="entry name" value="SER/THR-RICH PROTEIN T10 IN DGCR REGION"/>
    <property type="match status" value="1"/>
</dbReference>
<organism evidence="2 3">
    <name type="scientific">Tenacibaculum discolor</name>
    <dbReference type="NCBI Taxonomy" id="361581"/>
    <lineage>
        <taxon>Bacteria</taxon>
        <taxon>Pseudomonadati</taxon>
        <taxon>Bacteroidota</taxon>
        <taxon>Flavobacteriia</taxon>
        <taxon>Flavobacteriales</taxon>
        <taxon>Flavobacteriaceae</taxon>
        <taxon>Tenacibaculum</taxon>
    </lineage>
</organism>
<keyword evidence="4" id="KW-1185">Reference proteome</keyword>
<sequence length="239" mass="27826">MCTVTYLPLGNNDFILTSNRDEDPKRKTIAPKTYIEEGVKLTYPKDELAGGTWIGLSEKNRLICLLNGGFTKHQRAESYRMSRGVIVKQLLIVDNPVEVINHFDFDGIEPFTIVLVDWSSNLQAYELVWDGAKKHFQQLDDTPKIWSSSTLYNEEMKQLRRDWFAEWLLDNKDFHQSEIINFHQDETKGNPEISLKMKRTYVETVSVTSVMKSEQELTMSYYDLHANINKIEAEIIRLL</sequence>
<evidence type="ECO:0000313" key="1">
    <source>
        <dbReference type="EMBL" id="MDP2540340.1"/>
    </source>
</evidence>
<name>A0A2G1BW57_9FLAO</name>
<protein>
    <submittedName>
        <fullName evidence="1">NRDE family protein</fullName>
    </submittedName>
</protein>
<dbReference type="RefSeq" id="WP_099215181.1">
    <property type="nucleotide sequence ID" value="NZ_JAUYVU010000001.1"/>
</dbReference>
<dbReference type="EMBL" id="JAUYVU010000001">
    <property type="protein sequence ID" value="MDP2540340.1"/>
    <property type="molecule type" value="Genomic_DNA"/>
</dbReference>
<proteinExistence type="predicted"/>
<dbReference type="EMBL" id="PDUU01000004">
    <property type="protein sequence ID" value="PHN98281.1"/>
    <property type="molecule type" value="Genomic_DNA"/>
</dbReference>
<evidence type="ECO:0000313" key="2">
    <source>
        <dbReference type="EMBL" id="PHN98281.1"/>
    </source>
</evidence>
<comment type="caution">
    <text evidence="2">The sequence shown here is derived from an EMBL/GenBank/DDBJ whole genome shotgun (WGS) entry which is preliminary data.</text>
</comment>
<dbReference type="PANTHER" id="PTHR17985:SF8">
    <property type="entry name" value="TRANSPORT AND GOLGI ORGANIZATION PROTEIN 2 HOMOLOG"/>
    <property type="match status" value="1"/>
</dbReference>
<dbReference type="AlphaFoldDB" id="A0A2G1BW57"/>
<gene>
    <name evidence="2" type="ORF">CSC81_07735</name>
    <name evidence="1" type="ORF">Q8W23_02520</name>
</gene>
<reference evidence="2" key="2">
    <citation type="submission" date="2017-10" db="EMBL/GenBank/DDBJ databases">
        <authorList>
            <person name="Enke T.N."/>
            <person name="Cordero O.X."/>
        </authorList>
    </citation>
    <scope>NUCLEOTIDE SEQUENCE</scope>
    <source>
        <strain evidence="2">4G03</strain>
    </source>
</reference>
<dbReference type="InterPro" id="IPR008551">
    <property type="entry name" value="TANGO2"/>
</dbReference>
<dbReference type="Proteomes" id="UP001242342">
    <property type="component" value="Unassembled WGS sequence"/>
</dbReference>
<reference evidence="1 4" key="3">
    <citation type="submission" date="2023-07" db="EMBL/GenBank/DDBJ databases">
        <title>Genome content predicts the carbon catabolic preferences of heterotrophic bacteria.</title>
        <authorList>
            <person name="Gralka M."/>
        </authorList>
    </citation>
    <scope>NUCLEOTIDE SEQUENCE [LARGE SCALE GENOMIC DNA]</scope>
    <source>
        <strain evidence="1 4">4G03</strain>
    </source>
</reference>
<accession>A0A2G1BW57</accession>